<organism evidence="3 4">
    <name type="scientific">Kushneria konosiri</name>
    <dbReference type="NCBI Taxonomy" id="698828"/>
    <lineage>
        <taxon>Bacteria</taxon>
        <taxon>Pseudomonadati</taxon>
        <taxon>Pseudomonadota</taxon>
        <taxon>Gammaproteobacteria</taxon>
        <taxon>Oceanospirillales</taxon>
        <taxon>Halomonadaceae</taxon>
        <taxon>Kushneria</taxon>
    </lineage>
</organism>
<evidence type="ECO:0000313" key="3">
    <source>
        <dbReference type="EMBL" id="ARS52916.1"/>
    </source>
</evidence>
<dbReference type="GO" id="GO:0005829">
    <property type="term" value="C:cytosol"/>
    <property type="evidence" value="ECO:0007669"/>
    <property type="project" value="TreeGrafter"/>
</dbReference>
<evidence type="ECO:0000256" key="1">
    <source>
        <dbReference type="ARBA" id="ARBA00023002"/>
    </source>
</evidence>
<name>A0A2Z2H7P4_9GAMM</name>
<dbReference type="KEGG" id="kus:B9G99_08505"/>
<dbReference type="AlphaFoldDB" id="A0A2Z2H7P4"/>
<keyword evidence="4" id="KW-1185">Reference proteome</keyword>
<dbReference type="FunFam" id="3.20.20.100:FF:000004">
    <property type="entry name" value="Oxidoreductase, aldo/keto reductase"/>
    <property type="match status" value="1"/>
</dbReference>
<feature type="domain" description="NADP-dependent oxidoreductase" evidence="2">
    <location>
        <begin position="15"/>
        <end position="313"/>
    </location>
</feature>
<dbReference type="PANTHER" id="PTHR43364:SF6">
    <property type="entry name" value="OXIDOREDUCTASE-RELATED"/>
    <property type="match status" value="1"/>
</dbReference>
<dbReference type="InterPro" id="IPR036812">
    <property type="entry name" value="NAD(P)_OxRdtase_dom_sf"/>
</dbReference>
<dbReference type="InterPro" id="IPR023210">
    <property type="entry name" value="NADP_OxRdtase_dom"/>
</dbReference>
<dbReference type="RefSeq" id="WP_086621665.1">
    <property type="nucleotide sequence ID" value="NZ_CP021323.1"/>
</dbReference>
<dbReference type="GO" id="GO:0016491">
    <property type="term" value="F:oxidoreductase activity"/>
    <property type="evidence" value="ECO:0007669"/>
    <property type="project" value="UniProtKB-KW"/>
</dbReference>
<dbReference type="InterPro" id="IPR050523">
    <property type="entry name" value="AKR_Detox_Biosynth"/>
</dbReference>
<proteinExistence type="predicted"/>
<dbReference type="SUPFAM" id="SSF51430">
    <property type="entry name" value="NAD(P)-linked oxidoreductase"/>
    <property type="match status" value="1"/>
</dbReference>
<dbReference type="EMBL" id="CP021323">
    <property type="protein sequence ID" value="ARS52916.1"/>
    <property type="molecule type" value="Genomic_DNA"/>
</dbReference>
<protein>
    <submittedName>
        <fullName evidence="3">Alcohol dehydrogenase</fullName>
    </submittedName>
</protein>
<dbReference type="Proteomes" id="UP000250025">
    <property type="component" value="Chromosome"/>
</dbReference>
<sequence length="319" mass="36031">MDMRQLGRSELKTAPIIFGGNVFGWTLDEQQSFEMLDAWLDAGFNMIDTADVYSRWAEGHQGGESESVLGRYFRARGNRDRITLASKVGMEMPGGKGLSRDWIMQAVEDSLKRLQTDHLDLYFSHRDDPDTPLEETLEAYQRLIEQGKVRYVAASNYSGERLEEAMRIAGDNGLPRYEALQPFYNLYDRHEFENDLAGVCQQHDLGVTPYFSLASGFLTGKYRSREDAKGKAREQFVEQYFNKRGMRVLNALDQVAERLEATPAAVSLAWLIAQPAVTAPIASATSQRQFDQLVQATQLKLDDDALKILDEASRPDQGN</sequence>
<reference evidence="3 4" key="1">
    <citation type="journal article" date="2017" name="Int. J. Syst. Evol. Microbiol.">
        <title>Kushneria konosiri sp. nov., isolated from the Korean salt-fermented seafood Daemi-jeot.</title>
        <authorList>
            <person name="Yun J.H."/>
            <person name="Park S.K."/>
            <person name="Lee J.Y."/>
            <person name="Jung M.J."/>
            <person name="Bae J.W."/>
        </authorList>
    </citation>
    <scope>NUCLEOTIDE SEQUENCE [LARGE SCALE GENOMIC DNA]</scope>
    <source>
        <strain evidence="3 4">X49</strain>
    </source>
</reference>
<evidence type="ECO:0000259" key="2">
    <source>
        <dbReference type="Pfam" id="PF00248"/>
    </source>
</evidence>
<keyword evidence="1" id="KW-0560">Oxidoreductase</keyword>
<dbReference type="Pfam" id="PF00248">
    <property type="entry name" value="Aldo_ket_red"/>
    <property type="match status" value="1"/>
</dbReference>
<accession>A0A2Z2H7P4</accession>
<dbReference type="PANTHER" id="PTHR43364">
    <property type="entry name" value="NADH-SPECIFIC METHYLGLYOXAL REDUCTASE-RELATED"/>
    <property type="match status" value="1"/>
</dbReference>
<dbReference type="OrthoDB" id="9772407at2"/>
<dbReference type="CDD" id="cd19081">
    <property type="entry name" value="AKR_AKR9C1"/>
    <property type="match status" value="1"/>
</dbReference>
<evidence type="ECO:0000313" key="4">
    <source>
        <dbReference type="Proteomes" id="UP000250025"/>
    </source>
</evidence>
<dbReference type="Gene3D" id="3.20.20.100">
    <property type="entry name" value="NADP-dependent oxidoreductase domain"/>
    <property type="match status" value="1"/>
</dbReference>
<gene>
    <name evidence="3" type="ORF">B9G99_08505</name>
</gene>